<dbReference type="PANTHER" id="PTHR11439">
    <property type="entry name" value="GAG-POL-RELATED RETROTRANSPOSON"/>
    <property type="match status" value="1"/>
</dbReference>
<gene>
    <name evidence="1" type="ORF">CR513_43038</name>
</gene>
<dbReference type="AlphaFoldDB" id="A0A371FF78"/>
<dbReference type="Proteomes" id="UP000257109">
    <property type="component" value="Unassembled WGS sequence"/>
</dbReference>
<evidence type="ECO:0000313" key="1">
    <source>
        <dbReference type="EMBL" id="RDX76926.1"/>
    </source>
</evidence>
<proteinExistence type="predicted"/>
<name>A0A371FF78_MUCPR</name>
<sequence>MHQEAYITKVLKRFYMDMSHPLCTPIVVWFVEVNKDHFKPREKDEDIGIALSISSPTRRHWNEVKHVLRYLRGTMDMSLFYLNVFKTGLIGYANITNKILFTYSGIVISWKHVKQTTTATSTNHVEILALNEAREMSIIYEDNVACITQLKERYINRNRTKHILSKLFFTHDL</sequence>
<dbReference type="OrthoDB" id="1712839at2759"/>
<evidence type="ECO:0000313" key="2">
    <source>
        <dbReference type="Proteomes" id="UP000257109"/>
    </source>
</evidence>
<comment type="caution">
    <text evidence="1">The sequence shown here is derived from an EMBL/GenBank/DDBJ whole genome shotgun (WGS) entry which is preliminary data.</text>
</comment>
<organism evidence="1 2">
    <name type="scientific">Mucuna pruriens</name>
    <name type="common">Velvet bean</name>
    <name type="synonym">Dolichos pruriens</name>
    <dbReference type="NCBI Taxonomy" id="157652"/>
    <lineage>
        <taxon>Eukaryota</taxon>
        <taxon>Viridiplantae</taxon>
        <taxon>Streptophyta</taxon>
        <taxon>Embryophyta</taxon>
        <taxon>Tracheophyta</taxon>
        <taxon>Spermatophyta</taxon>
        <taxon>Magnoliopsida</taxon>
        <taxon>eudicotyledons</taxon>
        <taxon>Gunneridae</taxon>
        <taxon>Pentapetalae</taxon>
        <taxon>rosids</taxon>
        <taxon>fabids</taxon>
        <taxon>Fabales</taxon>
        <taxon>Fabaceae</taxon>
        <taxon>Papilionoideae</taxon>
        <taxon>50 kb inversion clade</taxon>
        <taxon>NPAAA clade</taxon>
        <taxon>indigoferoid/millettioid clade</taxon>
        <taxon>Phaseoleae</taxon>
        <taxon>Mucuna</taxon>
    </lineage>
</organism>
<reference evidence="1" key="1">
    <citation type="submission" date="2018-05" db="EMBL/GenBank/DDBJ databases">
        <title>Draft genome of Mucuna pruriens seed.</title>
        <authorList>
            <person name="Nnadi N.E."/>
            <person name="Vos R."/>
            <person name="Hasami M.H."/>
            <person name="Devisetty U.K."/>
            <person name="Aguiy J.C."/>
        </authorList>
    </citation>
    <scope>NUCLEOTIDE SEQUENCE [LARGE SCALE GENOMIC DNA]</scope>
    <source>
        <strain evidence="1">JCA_2017</strain>
    </source>
</reference>
<accession>A0A371FF78</accession>
<protein>
    <recommendedName>
        <fullName evidence="3">Copia protein</fullName>
    </recommendedName>
</protein>
<dbReference type="EMBL" id="QJKJ01009336">
    <property type="protein sequence ID" value="RDX76926.1"/>
    <property type="molecule type" value="Genomic_DNA"/>
</dbReference>
<feature type="non-terminal residue" evidence="1">
    <location>
        <position position="1"/>
    </location>
</feature>
<keyword evidence="2" id="KW-1185">Reference proteome</keyword>
<evidence type="ECO:0008006" key="3">
    <source>
        <dbReference type="Google" id="ProtNLM"/>
    </source>
</evidence>
<dbReference type="PANTHER" id="PTHR11439:SF486">
    <property type="entry name" value="RLK (RECEPTOR-LIKE KINASE) PROTEIN, PUTATIVE-RELATED"/>
    <property type="match status" value="1"/>
</dbReference>